<dbReference type="PANTHER" id="PTHR42852:SF13">
    <property type="entry name" value="PROTEIN DIPZ"/>
    <property type="match status" value="1"/>
</dbReference>
<protein>
    <submittedName>
        <fullName evidence="6">Redoxin</fullName>
    </submittedName>
</protein>
<evidence type="ECO:0000256" key="4">
    <source>
        <dbReference type="SAM" id="SignalP"/>
    </source>
</evidence>
<evidence type="ECO:0000256" key="1">
    <source>
        <dbReference type="ARBA" id="ARBA00004196"/>
    </source>
</evidence>
<evidence type="ECO:0000313" key="6">
    <source>
        <dbReference type="EMBL" id="WOC50847.1"/>
    </source>
</evidence>
<dbReference type="KEGG" id="bpor:BPO_0200"/>
<dbReference type="AlphaFoldDB" id="A0AAU0EZN2"/>
<dbReference type="PROSITE" id="PS00194">
    <property type="entry name" value="THIOREDOXIN_1"/>
    <property type="match status" value="1"/>
</dbReference>
<evidence type="ECO:0000313" key="7">
    <source>
        <dbReference type="Proteomes" id="UP001432059"/>
    </source>
</evidence>
<evidence type="ECO:0000259" key="5">
    <source>
        <dbReference type="PROSITE" id="PS51352"/>
    </source>
</evidence>
<sequence length="183" mass="20915">MNFMKKLFLSLGILALFTACKKENNATETIPTEVPEVPSITDSYMPKEYSTEQINELINTKNDTLYITNFFATWCGPCVRELPHFTEKMTELKGKPVKFTFISVDEKTDWGSKVADFAKEHGIEANTVLYDAANMPQDFTARNFKEWNASSIPFTFMRKGDKTNETVGMMTKEELSTKIKSFQ</sequence>
<dbReference type="GO" id="GO:0017004">
    <property type="term" value="P:cytochrome complex assembly"/>
    <property type="evidence" value="ECO:0007669"/>
    <property type="project" value="UniProtKB-KW"/>
</dbReference>
<feature type="signal peptide" evidence="4">
    <location>
        <begin position="1"/>
        <end position="21"/>
    </location>
</feature>
<reference evidence="6" key="1">
    <citation type="submission" date="2023-10" db="EMBL/GenBank/DDBJ databases">
        <title>Characterization and whole genome sequencing of a novel strain of Bergeyella porcorum QD2021 isolated from pig.</title>
        <authorList>
            <person name="Liu G."/>
            <person name="Chen C."/>
            <person name="Han X."/>
        </authorList>
    </citation>
    <scope>NUCLEOTIDE SEQUENCE</scope>
    <source>
        <strain evidence="6">QD2021</strain>
    </source>
</reference>
<gene>
    <name evidence="6" type="ORF">BPO_0200</name>
</gene>
<dbReference type="InterPro" id="IPR036249">
    <property type="entry name" value="Thioredoxin-like_sf"/>
</dbReference>
<evidence type="ECO:0000256" key="2">
    <source>
        <dbReference type="ARBA" id="ARBA00022748"/>
    </source>
</evidence>
<organism evidence="6 7">
    <name type="scientific">Bergeyella porcorum</name>
    <dbReference type="NCBI Taxonomy" id="1735111"/>
    <lineage>
        <taxon>Bacteria</taxon>
        <taxon>Pseudomonadati</taxon>
        <taxon>Bacteroidota</taxon>
        <taxon>Flavobacteriia</taxon>
        <taxon>Flavobacteriales</taxon>
        <taxon>Weeksellaceae</taxon>
        <taxon>Bergeyella</taxon>
    </lineage>
</organism>
<keyword evidence="3" id="KW-0676">Redox-active center</keyword>
<dbReference type="GO" id="GO:0016491">
    <property type="term" value="F:oxidoreductase activity"/>
    <property type="evidence" value="ECO:0007669"/>
    <property type="project" value="InterPro"/>
</dbReference>
<accession>A0AAU0EZN2</accession>
<dbReference type="EMBL" id="CP136426">
    <property type="protein sequence ID" value="WOC50847.1"/>
    <property type="molecule type" value="Genomic_DNA"/>
</dbReference>
<evidence type="ECO:0000256" key="3">
    <source>
        <dbReference type="ARBA" id="ARBA00023284"/>
    </source>
</evidence>
<dbReference type="Pfam" id="PF08534">
    <property type="entry name" value="Redoxin"/>
    <property type="match status" value="1"/>
</dbReference>
<dbReference type="SUPFAM" id="SSF52833">
    <property type="entry name" value="Thioredoxin-like"/>
    <property type="match status" value="1"/>
</dbReference>
<dbReference type="PANTHER" id="PTHR42852">
    <property type="entry name" value="THIOL:DISULFIDE INTERCHANGE PROTEIN DSBE"/>
    <property type="match status" value="1"/>
</dbReference>
<name>A0AAU0EZN2_9FLAO</name>
<dbReference type="PROSITE" id="PS51257">
    <property type="entry name" value="PROKAR_LIPOPROTEIN"/>
    <property type="match status" value="1"/>
</dbReference>
<dbReference type="GO" id="GO:0030313">
    <property type="term" value="C:cell envelope"/>
    <property type="evidence" value="ECO:0007669"/>
    <property type="project" value="UniProtKB-SubCell"/>
</dbReference>
<keyword evidence="4" id="KW-0732">Signal</keyword>
<dbReference type="Proteomes" id="UP001432059">
    <property type="component" value="Chromosome"/>
</dbReference>
<dbReference type="CDD" id="cd02966">
    <property type="entry name" value="TlpA_like_family"/>
    <property type="match status" value="1"/>
</dbReference>
<feature type="domain" description="Thioredoxin" evidence="5">
    <location>
        <begin position="28"/>
        <end position="183"/>
    </location>
</feature>
<comment type="subcellular location">
    <subcellularLocation>
        <location evidence="1">Cell envelope</location>
    </subcellularLocation>
</comment>
<proteinExistence type="predicted"/>
<keyword evidence="2" id="KW-0201">Cytochrome c-type biogenesis</keyword>
<dbReference type="InterPro" id="IPR050553">
    <property type="entry name" value="Thioredoxin_ResA/DsbE_sf"/>
</dbReference>
<dbReference type="Gene3D" id="3.40.30.10">
    <property type="entry name" value="Glutaredoxin"/>
    <property type="match status" value="1"/>
</dbReference>
<keyword evidence="7" id="KW-1185">Reference proteome</keyword>
<dbReference type="InterPro" id="IPR017937">
    <property type="entry name" value="Thioredoxin_CS"/>
</dbReference>
<dbReference type="InterPro" id="IPR013740">
    <property type="entry name" value="Redoxin"/>
</dbReference>
<feature type="chain" id="PRO_5043905454" evidence="4">
    <location>
        <begin position="22"/>
        <end position="183"/>
    </location>
</feature>
<dbReference type="PROSITE" id="PS51352">
    <property type="entry name" value="THIOREDOXIN_2"/>
    <property type="match status" value="1"/>
</dbReference>
<dbReference type="InterPro" id="IPR013766">
    <property type="entry name" value="Thioredoxin_domain"/>
</dbReference>